<protein>
    <submittedName>
        <fullName evidence="2">Acetyl-coenzyme A carboxylase carboxyl transferase subunit alpha</fullName>
    </submittedName>
</protein>
<feature type="signal peptide" evidence="1">
    <location>
        <begin position="1"/>
        <end position="19"/>
    </location>
</feature>
<dbReference type="Proteomes" id="UP001219518">
    <property type="component" value="Unassembled WGS sequence"/>
</dbReference>
<name>A0AAE1GUR4_9NEOP</name>
<dbReference type="AlphaFoldDB" id="A0AAE1GUR4"/>
<dbReference type="GO" id="GO:0016740">
    <property type="term" value="F:transferase activity"/>
    <property type="evidence" value="ECO:0007669"/>
    <property type="project" value="UniProtKB-KW"/>
</dbReference>
<reference evidence="2" key="1">
    <citation type="submission" date="2021-07" db="EMBL/GenBank/DDBJ databases">
        <authorList>
            <person name="Catto M.A."/>
            <person name="Jacobson A."/>
            <person name="Kennedy G."/>
            <person name="Labadie P."/>
            <person name="Hunt B.G."/>
            <person name="Srinivasan R."/>
        </authorList>
    </citation>
    <scope>NUCLEOTIDE SEQUENCE</scope>
    <source>
        <strain evidence="2">PL_HMW_Pooled</strain>
        <tissue evidence="2">Head</tissue>
    </source>
</reference>
<evidence type="ECO:0000313" key="3">
    <source>
        <dbReference type="Proteomes" id="UP001219518"/>
    </source>
</evidence>
<reference evidence="2" key="2">
    <citation type="journal article" date="2023" name="BMC Genomics">
        <title>Pest status, molecular evolution, and epigenetic factors derived from the genome assembly of Frankliniella fusca, a thysanopteran phytovirus vector.</title>
        <authorList>
            <person name="Catto M.A."/>
            <person name="Labadie P.E."/>
            <person name="Jacobson A.L."/>
            <person name="Kennedy G.G."/>
            <person name="Srinivasan R."/>
            <person name="Hunt B.G."/>
        </authorList>
    </citation>
    <scope>NUCLEOTIDE SEQUENCE</scope>
    <source>
        <strain evidence="2">PL_HMW_Pooled</strain>
    </source>
</reference>
<proteinExistence type="predicted"/>
<organism evidence="2 3">
    <name type="scientific">Frankliniella fusca</name>
    <dbReference type="NCBI Taxonomy" id="407009"/>
    <lineage>
        <taxon>Eukaryota</taxon>
        <taxon>Metazoa</taxon>
        <taxon>Ecdysozoa</taxon>
        <taxon>Arthropoda</taxon>
        <taxon>Hexapoda</taxon>
        <taxon>Insecta</taxon>
        <taxon>Pterygota</taxon>
        <taxon>Neoptera</taxon>
        <taxon>Paraneoptera</taxon>
        <taxon>Thysanoptera</taxon>
        <taxon>Terebrantia</taxon>
        <taxon>Thripoidea</taxon>
        <taxon>Thripidae</taxon>
        <taxon>Frankliniella</taxon>
    </lineage>
</organism>
<evidence type="ECO:0000256" key="1">
    <source>
        <dbReference type="SAM" id="SignalP"/>
    </source>
</evidence>
<comment type="caution">
    <text evidence="2">The sequence shown here is derived from an EMBL/GenBank/DDBJ whole genome shotgun (WGS) entry which is preliminary data.</text>
</comment>
<feature type="chain" id="PRO_5042195981" evidence="1">
    <location>
        <begin position="20"/>
        <end position="66"/>
    </location>
</feature>
<keyword evidence="3" id="KW-1185">Reference proteome</keyword>
<sequence>MSHMFVMLLFSVYMTYALIRPTHLIPKKVDKNTVSKVHPKYGDRHPAGMRSPLRRESRLRLAAFND</sequence>
<accession>A0AAE1GUR4</accession>
<evidence type="ECO:0000313" key="2">
    <source>
        <dbReference type="EMBL" id="KAK3908235.1"/>
    </source>
</evidence>
<dbReference type="EMBL" id="JAHWGI010000033">
    <property type="protein sequence ID" value="KAK3908235.1"/>
    <property type="molecule type" value="Genomic_DNA"/>
</dbReference>
<gene>
    <name evidence="2" type="ORF">KUF71_018748</name>
</gene>
<keyword evidence="2" id="KW-0808">Transferase</keyword>
<keyword evidence="1" id="KW-0732">Signal</keyword>